<dbReference type="InterPro" id="IPR013430">
    <property type="entry name" value="Toxin_antidote_HigA"/>
</dbReference>
<reference evidence="3" key="1">
    <citation type="journal article" date="2015" name="Nature">
        <title>Complex archaea that bridge the gap between prokaryotes and eukaryotes.</title>
        <authorList>
            <person name="Spang A."/>
            <person name="Saw J.H."/>
            <person name="Jorgensen S.L."/>
            <person name="Zaremba-Niedzwiedzka K."/>
            <person name="Martijn J."/>
            <person name="Lind A.E."/>
            <person name="van Eijk R."/>
            <person name="Schleper C."/>
            <person name="Guy L."/>
            <person name="Ettema T.J."/>
        </authorList>
    </citation>
    <scope>NUCLEOTIDE SEQUENCE</scope>
</reference>
<dbReference type="GO" id="GO:0003677">
    <property type="term" value="F:DNA binding"/>
    <property type="evidence" value="ECO:0007669"/>
    <property type="project" value="UniProtKB-KW"/>
</dbReference>
<dbReference type="Gene3D" id="1.10.260.40">
    <property type="entry name" value="lambda repressor-like DNA-binding domains"/>
    <property type="match status" value="1"/>
</dbReference>
<sequence>MCCKVTPAVVFHPGQYIKEELEARDWTPDMLAVVMGYPLDKLTAILEGKRRITVSVVAGLTRAFGTSEMFWLNLQRIYDGGGRR</sequence>
<keyword evidence="1" id="KW-0238">DNA-binding</keyword>
<evidence type="ECO:0000259" key="2">
    <source>
        <dbReference type="SMART" id="SM00530"/>
    </source>
</evidence>
<gene>
    <name evidence="3" type="ORF">LCGC14_2556780</name>
</gene>
<proteinExistence type="predicted"/>
<dbReference type="InterPro" id="IPR010982">
    <property type="entry name" value="Lambda_DNA-bd_dom_sf"/>
</dbReference>
<dbReference type="SMART" id="SM00530">
    <property type="entry name" value="HTH_XRE"/>
    <property type="match status" value="1"/>
</dbReference>
<dbReference type="InterPro" id="IPR001387">
    <property type="entry name" value="Cro/C1-type_HTH"/>
</dbReference>
<accession>A0A0F9ALT9</accession>
<dbReference type="CDD" id="cd00093">
    <property type="entry name" value="HTH_XRE"/>
    <property type="match status" value="1"/>
</dbReference>
<dbReference type="SUPFAM" id="SSF47413">
    <property type="entry name" value="lambda repressor-like DNA-binding domains"/>
    <property type="match status" value="1"/>
</dbReference>
<organism evidence="3">
    <name type="scientific">marine sediment metagenome</name>
    <dbReference type="NCBI Taxonomy" id="412755"/>
    <lineage>
        <taxon>unclassified sequences</taxon>
        <taxon>metagenomes</taxon>
        <taxon>ecological metagenomes</taxon>
    </lineage>
</organism>
<dbReference type="PANTHER" id="PTHR36924:SF1">
    <property type="entry name" value="ANTITOXIN HIGA-1"/>
    <property type="match status" value="1"/>
</dbReference>
<dbReference type="EMBL" id="LAZR01042097">
    <property type="protein sequence ID" value="KKL10345.1"/>
    <property type="molecule type" value="Genomic_DNA"/>
</dbReference>
<evidence type="ECO:0000256" key="1">
    <source>
        <dbReference type="ARBA" id="ARBA00023125"/>
    </source>
</evidence>
<dbReference type="PANTHER" id="PTHR36924">
    <property type="entry name" value="ANTITOXIN HIGA-1"/>
    <property type="match status" value="1"/>
</dbReference>
<name>A0A0F9ALT9_9ZZZZ</name>
<feature type="domain" description="HTH cro/C1-type" evidence="2">
    <location>
        <begin position="16"/>
        <end position="71"/>
    </location>
</feature>
<comment type="caution">
    <text evidence="3">The sequence shown here is derived from an EMBL/GenBank/DDBJ whole genome shotgun (WGS) entry which is preliminary data.</text>
</comment>
<protein>
    <recommendedName>
        <fullName evidence="2">HTH cro/C1-type domain-containing protein</fullName>
    </recommendedName>
</protein>
<evidence type="ECO:0000313" key="3">
    <source>
        <dbReference type="EMBL" id="KKL10345.1"/>
    </source>
</evidence>
<dbReference type="AlphaFoldDB" id="A0A0F9ALT9"/>